<evidence type="ECO:0000256" key="1">
    <source>
        <dbReference type="SAM" id="MobiDB-lite"/>
    </source>
</evidence>
<dbReference type="Proteomes" id="UP000324800">
    <property type="component" value="Unassembled WGS sequence"/>
</dbReference>
<protein>
    <submittedName>
        <fullName evidence="2">Uncharacterized protein</fullName>
    </submittedName>
</protein>
<reference evidence="2 3" key="1">
    <citation type="submission" date="2019-03" db="EMBL/GenBank/DDBJ databases">
        <title>Single cell metagenomics reveals metabolic interactions within the superorganism composed of flagellate Streblomastix strix and complex community of Bacteroidetes bacteria on its surface.</title>
        <authorList>
            <person name="Treitli S.C."/>
            <person name="Kolisko M."/>
            <person name="Husnik F."/>
            <person name="Keeling P."/>
            <person name="Hampl V."/>
        </authorList>
    </citation>
    <scope>NUCLEOTIDE SEQUENCE [LARGE SCALE GENOMIC DNA]</scope>
    <source>
        <strain evidence="2">ST1C</strain>
    </source>
</reference>
<accession>A0A5J4WY44</accession>
<evidence type="ECO:0000313" key="3">
    <source>
        <dbReference type="Proteomes" id="UP000324800"/>
    </source>
</evidence>
<sequence length="1463" mass="164974">MRDELMLTIIRYITSEGSQNTMEDAEKINKDDSNNTDQLSRISQFDDESDNASVESIHLKRSGIIALRKLSQLPPSVSNELQSEILMKLIPQTRFDISFRQQVILNKLIDDMQEDQIIILDEESVLVKNLNGIQDQFQKVQGDIPNFTGLISSLVLTFLQTSTTSLNVQLSKNKNNQTSTHQKDNINSQETKIQSGNDIEMDVFLRLCGIILPFTRHQLAQLRYSALDIYITLLRTFIVQTSERIKSLYPPNQPVDNLLNFRCLGVIIALLTPRIVDDYINIRQLACDSLGLSLFADQIFHNDIRVGFDNIPSSEIIGVSELRSFVQLYPDGNEIDWWRKREVPTQQYKQNNSNNSHNNLFNKFSLNNLKIKNQQQMSTTSQAPTPPPPMEHRDLISSIQINNEQIPQPPPSQPNIILTSFITQKLSKYLNTYLKLEEFIDTVAALIRFGCSDPTHQGKLLCMKMAYGLIVRIEHSGSGKQIIDLLTNNQGEISLVNNLKNIQLVPSKLISSKLIPSEAVHTLVKCIIDAITLESSQALSSSTSSSLAQEIRDNTLHRSSLSQFIGDRKSDSLNQLNQQPTPLLLKTSSFGVSYKIIQNNTKQEEVDHSWIVTDSAIIGGYSNHIIPLPSYPQKQLPYNVQRAVLMCIQALSVNHSQNVFNQLLELTQERRNQANLAFQQIVCEVQDNSSLQQSINDIDLIQQIVFSIRTNCAHNLMKFLLNIINGPNQYEIKQTREKEIYKPLSKPHAAVQALNSIFKMPHRKLKQQSQEVQNREKQHKSIEIMRNDLDHSLSIYDVKFEQKILKQDDIEDCIASIDSMKSEISENYQSSNNLHLNDSSPSFIKMYIPAVATTLLAHIGVLHVCDNEVDKNSFNGGINEHLMFVCDALKNIFQYIGLINIKTKILYPITYKCDSPLHLTAIDQETVNEGVVADYYESLMDSDRSEAQKQLIFSSQALSAAQSGVALFKDKKQAQKEEIIAHEQEQKAIDEIKRLGIPPINLWNAVSDKKHFASFVFACGHKIASWWMYNETHSNKKMNESYQDNEEEKNKDIETQQLDDNESYFDENIKANIINLLDQQSLDKSIDQGIIEEYVNAAITQSNSPFVTQRLGAVSLLTAASSLINLNVSQQQYYQMNNQLDINAKQNLLIYRIGSTLIQRATDVDSNVRDSAFAGISILASLIQRSAVQSASRLVILAKQKQLDTNNDLDEFISTGYKAAHILLTSWKGESALRIGGCSLLYSLTQSQTKTNNIESLKQIQPIVPLVCILLADTDPSNDTKIVADGLYNTVAQQFSKDIPDLMVQVFIPTLTYILGKNSSTQIQSQPSELYYSPTLQPSSNVKIASCLFLGNFLREVPNELKGSTAAHRHISRHSSPNPIQNQTSGLKQNIQDNNLLGNAIVSNAEMPDDGLEADVLQRQASLEHQRRQLLMNAIRAIIGLLNDDSKNVKASASRALGWLWDF</sequence>
<gene>
    <name evidence="2" type="ORF">EZS28_004692</name>
</gene>
<feature type="region of interest" description="Disordered" evidence="1">
    <location>
        <begin position="1365"/>
        <end position="1386"/>
    </location>
</feature>
<dbReference type="SUPFAM" id="SSF48371">
    <property type="entry name" value="ARM repeat"/>
    <property type="match status" value="1"/>
</dbReference>
<name>A0A5J4WY44_9EUKA</name>
<proteinExistence type="predicted"/>
<evidence type="ECO:0000313" key="2">
    <source>
        <dbReference type="EMBL" id="KAA6399781.1"/>
    </source>
</evidence>
<comment type="caution">
    <text evidence="2">The sequence shown here is derived from an EMBL/GenBank/DDBJ whole genome shotgun (WGS) entry which is preliminary data.</text>
</comment>
<organism evidence="2 3">
    <name type="scientific">Streblomastix strix</name>
    <dbReference type="NCBI Taxonomy" id="222440"/>
    <lineage>
        <taxon>Eukaryota</taxon>
        <taxon>Metamonada</taxon>
        <taxon>Preaxostyla</taxon>
        <taxon>Oxymonadida</taxon>
        <taxon>Streblomastigidae</taxon>
        <taxon>Streblomastix</taxon>
    </lineage>
</organism>
<feature type="compositionally biased region" description="Polar residues" evidence="1">
    <location>
        <begin position="1374"/>
        <end position="1386"/>
    </location>
</feature>
<dbReference type="EMBL" id="SNRW01000683">
    <property type="protein sequence ID" value="KAA6399781.1"/>
    <property type="molecule type" value="Genomic_DNA"/>
</dbReference>
<dbReference type="InterPro" id="IPR016024">
    <property type="entry name" value="ARM-type_fold"/>
</dbReference>